<evidence type="ECO:0000259" key="1">
    <source>
        <dbReference type="PROSITE" id="PS51819"/>
    </source>
</evidence>
<dbReference type="RefSeq" id="WP_222990684.1">
    <property type="nucleotide sequence ID" value="NZ_JAINVV010000006.1"/>
</dbReference>
<dbReference type="Gene3D" id="3.10.180.10">
    <property type="entry name" value="2,3-Dihydroxybiphenyl 1,2-Dioxygenase, domain 1"/>
    <property type="match status" value="1"/>
</dbReference>
<feature type="domain" description="VOC" evidence="1">
    <location>
        <begin position="6"/>
        <end position="132"/>
    </location>
</feature>
<reference evidence="2 3" key="1">
    <citation type="submission" date="2021-08" db="EMBL/GenBank/DDBJ databases">
        <authorList>
            <person name="Tuo L."/>
        </authorList>
    </citation>
    <scope>NUCLEOTIDE SEQUENCE [LARGE SCALE GENOMIC DNA]</scope>
    <source>
        <strain evidence="2 3">JCM 31229</strain>
    </source>
</reference>
<protein>
    <submittedName>
        <fullName evidence="2">VOC family protein</fullName>
    </submittedName>
</protein>
<dbReference type="Pfam" id="PF00903">
    <property type="entry name" value="Glyoxalase"/>
    <property type="match status" value="1"/>
</dbReference>
<name>A0ABS7PQN3_9SPHN</name>
<dbReference type="InterPro" id="IPR004360">
    <property type="entry name" value="Glyas_Fos-R_dOase_dom"/>
</dbReference>
<evidence type="ECO:0000313" key="3">
    <source>
        <dbReference type="Proteomes" id="UP000706039"/>
    </source>
</evidence>
<evidence type="ECO:0000313" key="2">
    <source>
        <dbReference type="EMBL" id="MBY8823588.1"/>
    </source>
</evidence>
<gene>
    <name evidence="2" type="ORF">K7G82_14885</name>
</gene>
<accession>A0ABS7PQN3</accession>
<keyword evidence="3" id="KW-1185">Reference proteome</keyword>
<proteinExistence type="predicted"/>
<sequence length="137" mass="14273">MGVKLARDSIDLGIVTANEDAMIGFYHGLLGLPLTGSVTLPDGARIRRIGCGQSTLRLYIPPTPPRPAGCAAWSAVAGLRYCAILIDNLATVIDECGRAGARIVQPVVEPRPGVRAALIADPDGNVIELMQIGDGGE</sequence>
<comment type="caution">
    <text evidence="2">The sequence shown here is derived from an EMBL/GenBank/DDBJ whole genome shotgun (WGS) entry which is preliminary data.</text>
</comment>
<dbReference type="CDD" id="cd06587">
    <property type="entry name" value="VOC"/>
    <property type="match status" value="1"/>
</dbReference>
<dbReference type="Proteomes" id="UP000706039">
    <property type="component" value="Unassembled WGS sequence"/>
</dbReference>
<dbReference type="InterPro" id="IPR037523">
    <property type="entry name" value="VOC_core"/>
</dbReference>
<dbReference type="SUPFAM" id="SSF54593">
    <property type="entry name" value="Glyoxalase/Bleomycin resistance protein/Dihydroxybiphenyl dioxygenase"/>
    <property type="match status" value="1"/>
</dbReference>
<organism evidence="2 3">
    <name type="scientific">Sphingomonas colocasiae</name>
    <dbReference type="NCBI Taxonomy" id="1848973"/>
    <lineage>
        <taxon>Bacteria</taxon>
        <taxon>Pseudomonadati</taxon>
        <taxon>Pseudomonadota</taxon>
        <taxon>Alphaproteobacteria</taxon>
        <taxon>Sphingomonadales</taxon>
        <taxon>Sphingomonadaceae</taxon>
        <taxon>Sphingomonas</taxon>
    </lineage>
</organism>
<dbReference type="PROSITE" id="PS51819">
    <property type="entry name" value="VOC"/>
    <property type="match status" value="1"/>
</dbReference>
<dbReference type="EMBL" id="JAINVV010000006">
    <property type="protein sequence ID" value="MBY8823588.1"/>
    <property type="molecule type" value="Genomic_DNA"/>
</dbReference>
<dbReference type="InterPro" id="IPR029068">
    <property type="entry name" value="Glyas_Bleomycin-R_OHBP_Dase"/>
</dbReference>